<keyword evidence="7" id="KW-0406">Ion transport</keyword>
<dbReference type="GO" id="GO:0006826">
    <property type="term" value="P:iron ion transport"/>
    <property type="evidence" value="ECO:0007669"/>
    <property type="project" value="UniProtKB-KW"/>
</dbReference>
<evidence type="ECO:0000256" key="1">
    <source>
        <dbReference type="ARBA" id="ARBA00004571"/>
    </source>
</evidence>
<evidence type="ECO:0000256" key="11">
    <source>
        <dbReference type="PROSITE-ProRule" id="PRU01360"/>
    </source>
</evidence>
<dbReference type="Pfam" id="PF07715">
    <property type="entry name" value="Plug"/>
    <property type="match status" value="1"/>
</dbReference>
<dbReference type="InterPro" id="IPR039426">
    <property type="entry name" value="TonB-dep_rcpt-like"/>
</dbReference>
<evidence type="ECO:0000256" key="12">
    <source>
        <dbReference type="RuleBase" id="RU003357"/>
    </source>
</evidence>
<organism evidence="16 17">
    <name type="scientific">Candidatus Methylumidiphilus alinenensis</name>
    <dbReference type="NCBI Taxonomy" id="2202197"/>
    <lineage>
        <taxon>Bacteria</taxon>
        <taxon>Pseudomonadati</taxon>
        <taxon>Pseudomonadota</taxon>
        <taxon>Gammaproteobacteria</taxon>
        <taxon>Methylococcales</taxon>
        <taxon>Candidatus Methylumidiphilus</taxon>
    </lineage>
</organism>
<comment type="caution">
    <text evidence="16">The sequence shown here is derived from an EMBL/GenBank/DDBJ whole genome shotgun (WGS) entry which is preliminary data.</text>
</comment>
<comment type="subcellular location">
    <subcellularLocation>
        <location evidence="1 11">Cell outer membrane</location>
        <topology evidence="1 11">Multi-pass membrane protein</topology>
    </subcellularLocation>
</comment>
<evidence type="ECO:0000313" key="17">
    <source>
        <dbReference type="Proteomes" id="UP000249396"/>
    </source>
</evidence>
<keyword evidence="14" id="KW-0732">Signal</keyword>
<evidence type="ECO:0000256" key="7">
    <source>
        <dbReference type="ARBA" id="ARBA00023065"/>
    </source>
</evidence>
<evidence type="ECO:0000259" key="15">
    <source>
        <dbReference type="PROSITE" id="PS50222"/>
    </source>
</evidence>
<dbReference type="AlphaFoldDB" id="A0A2W4QHZ0"/>
<gene>
    <name evidence="16" type="ORF">DM484_26020</name>
</gene>
<feature type="compositionally biased region" description="Low complexity" evidence="13">
    <location>
        <begin position="85"/>
        <end position="99"/>
    </location>
</feature>
<evidence type="ECO:0000256" key="9">
    <source>
        <dbReference type="ARBA" id="ARBA00023136"/>
    </source>
</evidence>
<dbReference type="PROSITE" id="PS50222">
    <property type="entry name" value="EF_HAND_2"/>
    <property type="match status" value="1"/>
</dbReference>
<evidence type="ECO:0000256" key="14">
    <source>
        <dbReference type="SAM" id="SignalP"/>
    </source>
</evidence>
<dbReference type="InterPro" id="IPR036942">
    <property type="entry name" value="Beta-barrel_TonB_sf"/>
</dbReference>
<feature type="region of interest" description="Disordered" evidence="13">
    <location>
        <begin position="49"/>
        <end position="135"/>
    </location>
</feature>
<evidence type="ECO:0000256" key="6">
    <source>
        <dbReference type="ARBA" id="ARBA00023004"/>
    </source>
</evidence>
<sequence length="960" mass="104411">MIRTNPKKKAKRKLLDQSLVSAWGGAVAYLCLTAGTAFAEDASDPAAAVKTNATPRVTATSGDGSSTSGKNTAAKAKAKSRRAKTPTPATTPQTAAQATQEEDGFAAYDWDGDGSITREEWSRGPKPKATAAAGVPGAAAATGLATPDYAAQERAAELAESNPKQLGDVTVTAQKRKESAQRVPTAITVLSGQRIIDQGIGRSASEVLNYVPNASAGTQFNGRPRWWIRGVGTGQQQLDLTNPIGFYQDQVYISNSTSTGFPLFDLQRVEVLRGPQGTLWGKNTTGGAIDLVSRKPSLSDNQEGYIKLGYGTFNDDIVEGAYGHRLTDTIAARAAFHYEHRDGRFQTQDPVTHMLNGQTQGGLDDAMFRVSFLDQITPDLEALFNVHYRNYDTQGGVTTLNLGAVNPVTGVLFKDPLTGYTVIPKQDPNVISTARRVVLTNNQVSQKGALLNLTQKLNGYTATGITGYEDWSSATYGSSAQSPQSSWQVSQEFRLASPREDRWNWITGLHYFYEKILSDTTTSTLPCGVGLTTTQIAALPNGNGCLSGTAGQQAYSNANYNHSDESIALFTSHTFNITDEFLTTAGLRYTHETKNVTLNRQQAVAPANGTLNYNDAGNSGGVQGNGAVSSNPLFFDATNWWQSVNPAYLPKQVVLTPNTVNSNGTATNFVGNKSVNWDMITYDITPQYRFNDTDMVFFKQARGMKSGGFNTSASTLAALNAIIKPETLISYELGLKTGWFKGRLKANATLFYYDYKNDQLNITAVPNPQVPTTPTGYIYNVSAAHSQGAEFELEGLPHPDLHLIGNIGLLDTRFDDVSNINQTGVPLANQIRVGNEMVRSPHFTSFLQADYKIPYTLPFDTHLLASMDWRYTSSQYYYVNFQDQGHTDRGLMQGGYSILNSRITVASNDEKYSLTGYINNALDTVYLNHSTTGTPANFNTGNQIYGMPRTFGLQLNARFW</sequence>
<dbReference type="GO" id="GO:0005509">
    <property type="term" value="F:calcium ion binding"/>
    <property type="evidence" value="ECO:0007669"/>
    <property type="project" value="InterPro"/>
</dbReference>
<keyword evidence="16" id="KW-0675">Receptor</keyword>
<evidence type="ECO:0000256" key="13">
    <source>
        <dbReference type="SAM" id="MobiDB-lite"/>
    </source>
</evidence>
<evidence type="ECO:0000256" key="5">
    <source>
        <dbReference type="ARBA" id="ARBA00022692"/>
    </source>
</evidence>
<name>A0A2W4QHZ0_9GAMM</name>
<evidence type="ECO:0000256" key="8">
    <source>
        <dbReference type="ARBA" id="ARBA00023077"/>
    </source>
</evidence>
<evidence type="ECO:0000256" key="4">
    <source>
        <dbReference type="ARBA" id="ARBA00022496"/>
    </source>
</evidence>
<keyword evidence="8 12" id="KW-0798">TonB box</keyword>
<dbReference type="InterPro" id="IPR000531">
    <property type="entry name" value="Beta-barrel_TonB"/>
</dbReference>
<dbReference type="InterPro" id="IPR002048">
    <property type="entry name" value="EF_hand_dom"/>
</dbReference>
<keyword evidence="5 11" id="KW-0812">Transmembrane</keyword>
<keyword evidence="10 11" id="KW-0998">Cell outer membrane</keyword>
<keyword evidence="2 11" id="KW-0813">Transport</keyword>
<dbReference type="Pfam" id="PF00593">
    <property type="entry name" value="TonB_dep_Rec_b-barrel"/>
    <property type="match status" value="1"/>
</dbReference>
<proteinExistence type="inferred from homology"/>
<feature type="domain" description="EF-hand" evidence="15">
    <location>
        <begin position="96"/>
        <end position="131"/>
    </location>
</feature>
<reference evidence="16 17" key="1">
    <citation type="journal article" date="2018" name="Aquat. Microb. Ecol.">
        <title>Gammaproteobacterial methanotrophs dominate.</title>
        <authorList>
            <person name="Rissanen A.J."/>
            <person name="Saarenheimo J."/>
            <person name="Tiirola M."/>
            <person name="Peura S."/>
            <person name="Aalto S.L."/>
            <person name="Karvinen A."/>
            <person name="Nykanen H."/>
        </authorList>
    </citation>
    <scope>NUCLEOTIDE SEQUENCE [LARGE SCALE GENOMIC DNA]</scope>
    <source>
        <strain evidence="16">AMbin10</strain>
    </source>
</reference>
<keyword evidence="3 11" id="KW-1134">Transmembrane beta strand</keyword>
<evidence type="ECO:0000313" key="16">
    <source>
        <dbReference type="EMBL" id="PZN71583.1"/>
    </source>
</evidence>
<dbReference type="InterPro" id="IPR012910">
    <property type="entry name" value="Plug_dom"/>
</dbReference>
<evidence type="ECO:0000256" key="3">
    <source>
        <dbReference type="ARBA" id="ARBA00022452"/>
    </source>
</evidence>
<feature type="signal peptide" evidence="14">
    <location>
        <begin position="1"/>
        <end position="39"/>
    </location>
</feature>
<accession>A0A2W4QHZ0</accession>
<dbReference type="SUPFAM" id="SSF56935">
    <property type="entry name" value="Porins"/>
    <property type="match status" value="1"/>
</dbReference>
<dbReference type="PANTHER" id="PTHR32552:SF81">
    <property type="entry name" value="TONB-DEPENDENT OUTER MEMBRANE RECEPTOR"/>
    <property type="match status" value="1"/>
</dbReference>
<feature type="chain" id="PRO_5016146780" evidence="14">
    <location>
        <begin position="40"/>
        <end position="960"/>
    </location>
</feature>
<dbReference type="EMBL" id="QJPH01000516">
    <property type="protein sequence ID" value="PZN71583.1"/>
    <property type="molecule type" value="Genomic_DNA"/>
</dbReference>
<dbReference type="Gene3D" id="2.40.170.20">
    <property type="entry name" value="TonB-dependent receptor, beta-barrel domain"/>
    <property type="match status" value="1"/>
</dbReference>
<dbReference type="PROSITE" id="PS52016">
    <property type="entry name" value="TONB_DEPENDENT_REC_3"/>
    <property type="match status" value="1"/>
</dbReference>
<dbReference type="Proteomes" id="UP000249396">
    <property type="component" value="Unassembled WGS sequence"/>
</dbReference>
<dbReference type="GO" id="GO:0009279">
    <property type="term" value="C:cell outer membrane"/>
    <property type="evidence" value="ECO:0007669"/>
    <property type="project" value="UniProtKB-SubCell"/>
</dbReference>
<feature type="compositionally biased region" description="Low complexity" evidence="13">
    <location>
        <begin position="58"/>
        <end position="75"/>
    </location>
</feature>
<keyword evidence="4" id="KW-0410">Iron transport</keyword>
<evidence type="ECO:0000256" key="2">
    <source>
        <dbReference type="ARBA" id="ARBA00022448"/>
    </source>
</evidence>
<comment type="similarity">
    <text evidence="11 12">Belongs to the TonB-dependent receptor family.</text>
</comment>
<keyword evidence="9 11" id="KW-0472">Membrane</keyword>
<dbReference type="PANTHER" id="PTHR32552">
    <property type="entry name" value="FERRICHROME IRON RECEPTOR-RELATED"/>
    <property type="match status" value="1"/>
</dbReference>
<evidence type="ECO:0000256" key="10">
    <source>
        <dbReference type="ARBA" id="ARBA00023237"/>
    </source>
</evidence>
<protein>
    <submittedName>
        <fullName evidence="16">TonB-dependent receptor</fullName>
    </submittedName>
</protein>
<keyword evidence="6" id="KW-0408">Iron</keyword>